<protein>
    <submittedName>
        <fullName evidence="2">Uncharacterized protein</fullName>
    </submittedName>
</protein>
<sequence>MDAASYVSLSFFSLLSYNPVYLSVGYKDKAPPKRFLPGVGLFQTLQFQVPSVYNKANKRYQKTNFACRYRVAITSISTIAPFASLVTSTQARAGGSIPS</sequence>
<proteinExistence type="predicted"/>
<reference evidence="2 3" key="1">
    <citation type="submission" date="2011-11" db="EMBL/GenBank/DDBJ databases">
        <title>Complete sequence of Spirochaeta sp. grapes.</title>
        <authorList>
            <consortium name="US DOE Joint Genome Institute"/>
            <person name="Lucas S."/>
            <person name="Han J."/>
            <person name="Lapidus A."/>
            <person name="Cheng J.-F."/>
            <person name="Goodwin L."/>
            <person name="Pitluck S."/>
            <person name="Peters L."/>
            <person name="Ovchinnikova G."/>
            <person name="Munk A.C."/>
            <person name="Detter J.C."/>
            <person name="Han C."/>
            <person name="Tapia R."/>
            <person name="Land M."/>
            <person name="Hauser L."/>
            <person name="Kyrpides N."/>
            <person name="Ivanova N."/>
            <person name="Pagani I."/>
            <person name="Ritalahtilisa K."/>
            <person name="Loeffler F."/>
            <person name="Woyke T."/>
        </authorList>
    </citation>
    <scope>NUCLEOTIDE SEQUENCE [LARGE SCALE GENOMIC DNA]</scope>
    <source>
        <strain evidence="3">ATCC BAA-1885 / DSM 22778 / Grapes</strain>
    </source>
</reference>
<organism evidence="2 3">
    <name type="scientific">Sphaerochaeta pleomorpha (strain ATCC BAA-1885 / DSM 22778 / Grapes)</name>
    <dbReference type="NCBI Taxonomy" id="158190"/>
    <lineage>
        <taxon>Bacteria</taxon>
        <taxon>Pseudomonadati</taxon>
        <taxon>Spirochaetota</taxon>
        <taxon>Spirochaetia</taxon>
        <taxon>Spirochaetales</taxon>
        <taxon>Sphaerochaetaceae</taxon>
        <taxon>Sphaerochaeta</taxon>
    </lineage>
</organism>
<dbReference type="HOGENOM" id="CLU_2318657_0_0_12"/>
<accession>G8QYY2</accession>
<keyword evidence="1" id="KW-1133">Transmembrane helix</keyword>
<feature type="transmembrane region" description="Helical" evidence="1">
    <location>
        <begin position="6"/>
        <end position="24"/>
    </location>
</feature>
<evidence type="ECO:0000256" key="1">
    <source>
        <dbReference type="SAM" id="Phobius"/>
    </source>
</evidence>
<evidence type="ECO:0000313" key="2">
    <source>
        <dbReference type="EMBL" id="AEV30841.1"/>
    </source>
</evidence>
<dbReference type="Proteomes" id="UP000005632">
    <property type="component" value="Chromosome"/>
</dbReference>
<name>G8QYY2_SPHPG</name>
<dbReference type="KEGG" id="sgp:SpiGrapes_3094"/>
<dbReference type="AlphaFoldDB" id="G8QYY2"/>
<keyword evidence="3" id="KW-1185">Reference proteome</keyword>
<evidence type="ECO:0000313" key="3">
    <source>
        <dbReference type="Proteomes" id="UP000005632"/>
    </source>
</evidence>
<dbReference type="EMBL" id="CP003155">
    <property type="protein sequence ID" value="AEV30841.1"/>
    <property type="molecule type" value="Genomic_DNA"/>
</dbReference>
<keyword evidence="1" id="KW-0472">Membrane</keyword>
<keyword evidence="1" id="KW-0812">Transmembrane</keyword>
<gene>
    <name evidence="2" type="ordered locus">SpiGrapes_3094</name>
</gene>
<dbReference type="STRING" id="158190.SpiGrapes_3094"/>